<keyword evidence="1" id="KW-0732">Signal</keyword>
<dbReference type="EMBL" id="KI965401">
    <property type="protein sequence ID" value="EUD71232.1"/>
    <property type="molecule type" value="Genomic_DNA"/>
</dbReference>
<feature type="chain" id="PRO_5004888157" description="Fam-a protein" evidence="1">
    <location>
        <begin position="26"/>
        <end position="268"/>
    </location>
</feature>
<protein>
    <recommendedName>
        <fullName evidence="4">Fam-a protein</fullName>
    </recommendedName>
</protein>
<dbReference type="AlphaFoldDB" id="W7AD70"/>
<evidence type="ECO:0000256" key="1">
    <source>
        <dbReference type="SAM" id="SignalP"/>
    </source>
</evidence>
<name>W7AD70_PLAVN</name>
<gene>
    <name evidence="2" type="ORF">YYG_03287</name>
</gene>
<evidence type="ECO:0000313" key="2">
    <source>
        <dbReference type="EMBL" id="EUD71232.1"/>
    </source>
</evidence>
<organism evidence="2 3">
    <name type="scientific">Plasmodium vinckei petteri</name>
    <dbReference type="NCBI Taxonomy" id="138298"/>
    <lineage>
        <taxon>Eukaryota</taxon>
        <taxon>Sar</taxon>
        <taxon>Alveolata</taxon>
        <taxon>Apicomplexa</taxon>
        <taxon>Aconoidasida</taxon>
        <taxon>Haemosporida</taxon>
        <taxon>Plasmodiidae</taxon>
        <taxon>Plasmodium</taxon>
        <taxon>Plasmodium (Vinckeia)</taxon>
    </lineage>
</organism>
<evidence type="ECO:0000313" key="3">
    <source>
        <dbReference type="Proteomes" id="UP000030659"/>
    </source>
</evidence>
<sequence length="268" mass="31131">MNKFYIQNIFFLLSIFVYGSNKAFASEWSLKKKNTTSVTSYQHPTPEEIYEKNKHLLCTNPEEIKNANELMNDALIHLAYHATDDNGYTQCKKQFFFALDTQKKTHDDNTDIIRILLKVTDINLYDNSINKLWNPDSPNSFNTGSAKIVRVYDPNLVMIQQRYEKKSKEPQKYFYALVKRAHISENTAIIVTVSANINDHNTYAKEYKNTIIESANLFKTDIDSEHDIRNGKLEKVFVNMTGYLVEKKSDHVYITYVESVSNIQILIT</sequence>
<feature type="signal peptide" evidence="1">
    <location>
        <begin position="1"/>
        <end position="25"/>
    </location>
</feature>
<proteinExistence type="predicted"/>
<reference evidence="2 3" key="1">
    <citation type="submission" date="2013-02" db="EMBL/GenBank/DDBJ databases">
        <title>The Genome Sequence of Plasmodium vinckei petteri CR.</title>
        <authorList>
            <consortium name="The Broad Institute Genome Sequencing Platform"/>
            <consortium name="The Broad Institute Genome Sequencing Center for Infectious Disease"/>
            <person name="Neafsey D."/>
            <person name="Cheeseman I."/>
            <person name="Volkman S."/>
            <person name="Adams J."/>
            <person name="Walker B."/>
            <person name="Young S.K."/>
            <person name="Zeng Q."/>
            <person name="Gargeya S."/>
            <person name="Fitzgerald M."/>
            <person name="Haas B."/>
            <person name="Abouelleil A."/>
            <person name="Alvarado L."/>
            <person name="Arachchi H.M."/>
            <person name="Berlin A.M."/>
            <person name="Chapman S.B."/>
            <person name="Dewar J."/>
            <person name="Goldberg J."/>
            <person name="Griggs A."/>
            <person name="Gujja S."/>
            <person name="Hansen M."/>
            <person name="Howarth C."/>
            <person name="Imamovic A."/>
            <person name="Larimer J."/>
            <person name="McCowan C."/>
            <person name="Murphy C."/>
            <person name="Neiman D."/>
            <person name="Pearson M."/>
            <person name="Priest M."/>
            <person name="Roberts A."/>
            <person name="Saif S."/>
            <person name="Shea T."/>
            <person name="Sisk P."/>
            <person name="Sykes S."/>
            <person name="Wortman J."/>
            <person name="Nusbaum C."/>
            <person name="Birren B."/>
        </authorList>
    </citation>
    <scope>NUCLEOTIDE SEQUENCE [LARGE SCALE GENOMIC DNA]</scope>
    <source>
        <strain evidence="2 3">CR</strain>
    </source>
</reference>
<evidence type="ECO:0008006" key="4">
    <source>
        <dbReference type="Google" id="ProtNLM"/>
    </source>
</evidence>
<dbReference type="Proteomes" id="UP000030659">
    <property type="component" value="Unassembled WGS sequence"/>
</dbReference>
<accession>W7AD70</accession>
<dbReference type="SUPFAM" id="SSF55961">
    <property type="entry name" value="Bet v1-like"/>
    <property type="match status" value="1"/>
</dbReference>
<dbReference type="NCBIfam" id="TIGR01599">
    <property type="entry name" value="PYST-A"/>
    <property type="match status" value="1"/>
</dbReference>
<dbReference type="InterPro" id="IPR006486">
    <property type="entry name" value="PYST_A"/>
</dbReference>